<keyword evidence="1" id="KW-0472">Membrane</keyword>
<dbReference type="HOGENOM" id="CLU_2841071_0_0_9"/>
<evidence type="ECO:0000256" key="1">
    <source>
        <dbReference type="SAM" id="Phobius"/>
    </source>
</evidence>
<reference evidence="2 3" key="2">
    <citation type="submission" date="2009-02" db="EMBL/GenBank/DDBJ databases">
        <title>Draft genome sequence of Blautia hydrogenotrophica DSM 10507 (Ruminococcus hydrogenotrophicus DSM 10507).</title>
        <authorList>
            <person name="Sudarsanam P."/>
            <person name="Ley R."/>
            <person name="Guruge J."/>
            <person name="Turnbaugh P.J."/>
            <person name="Mahowald M."/>
            <person name="Liep D."/>
            <person name="Gordon J."/>
        </authorList>
    </citation>
    <scope>NUCLEOTIDE SEQUENCE [LARGE SCALE GENOMIC DNA]</scope>
    <source>
        <strain evidence="3">DSM 10507 / JCM 14656 / S5a33</strain>
    </source>
</reference>
<evidence type="ECO:0000313" key="3">
    <source>
        <dbReference type="Proteomes" id="UP000003100"/>
    </source>
</evidence>
<keyword evidence="3" id="KW-1185">Reference proteome</keyword>
<dbReference type="AlphaFoldDB" id="C0CJ64"/>
<proteinExistence type="predicted"/>
<evidence type="ECO:0000313" key="2">
    <source>
        <dbReference type="EMBL" id="EEG50175.1"/>
    </source>
</evidence>
<dbReference type="RefSeq" id="WP_005946452.1">
    <property type="nucleotide sequence ID" value="NZ_CP136423.1"/>
</dbReference>
<protein>
    <recommendedName>
        <fullName evidence="4">Virus attachment protein p12 family</fullName>
    </recommendedName>
</protein>
<name>C0CJ64_BLAHS</name>
<accession>C0CJ64</accession>
<evidence type="ECO:0008006" key="4">
    <source>
        <dbReference type="Google" id="ProtNLM"/>
    </source>
</evidence>
<organism evidence="2 3">
    <name type="scientific">Blautia hydrogenotrophica (strain DSM 10507 / JCM 14656 / S5a33)</name>
    <name type="common">Ruminococcus hydrogenotrophicus</name>
    <dbReference type="NCBI Taxonomy" id="476272"/>
    <lineage>
        <taxon>Bacteria</taxon>
        <taxon>Bacillati</taxon>
        <taxon>Bacillota</taxon>
        <taxon>Clostridia</taxon>
        <taxon>Lachnospirales</taxon>
        <taxon>Lachnospiraceae</taxon>
        <taxon>Blautia</taxon>
    </lineage>
</organism>
<dbReference type="Proteomes" id="UP000003100">
    <property type="component" value="Unassembled WGS sequence"/>
</dbReference>
<gene>
    <name evidence="2" type="ORF">RUMHYD_00882</name>
</gene>
<dbReference type="PATRIC" id="fig|476272.21.peg.3889"/>
<comment type="caution">
    <text evidence="2">The sequence shown here is derived from an EMBL/GenBank/DDBJ whole genome shotgun (WGS) entry which is preliminary data.</text>
</comment>
<keyword evidence="1" id="KW-1133">Transmembrane helix</keyword>
<dbReference type="GeneID" id="86821361"/>
<dbReference type="EMBL" id="ACBZ01000038">
    <property type="protein sequence ID" value="EEG50175.1"/>
    <property type="molecule type" value="Genomic_DNA"/>
</dbReference>
<feature type="transmembrane region" description="Helical" evidence="1">
    <location>
        <begin position="12"/>
        <end position="29"/>
    </location>
</feature>
<reference evidence="2 3" key="1">
    <citation type="submission" date="2009-01" db="EMBL/GenBank/DDBJ databases">
        <authorList>
            <person name="Fulton L."/>
            <person name="Clifton S."/>
            <person name="Fulton B."/>
            <person name="Xu J."/>
            <person name="Minx P."/>
            <person name="Pepin K.H."/>
            <person name="Johnson M."/>
            <person name="Bhonagiri V."/>
            <person name="Nash W.E."/>
            <person name="Mardis E.R."/>
            <person name="Wilson R.K."/>
        </authorList>
    </citation>
    <scope>NUCLEOTIDE SEQUENCE [LARGE SCALE GENOMIC DNA]</scope>
    <source>
        <strain evidence="3">DSM 10507 / JCM 14656 / S5a33</strain>
    </source>
</reference>
<keyword evidence="1" id="KW-0812">Transmembrane</keyword>
<sequence>MLVFLEENLGTIVVAAIVLGSGILAVRSIRRKSVYGCGGSCTGDCCGCLGRCGTSKKKRRSKIKR</sequence>